<evidence type="ECO:0000313" key="4">
    <source>
        <dbReference type="Proteomes" id="UP001165283"/>
    </source>
</evidence>
<dbReference type="Proteomes" id="UP001165283">
    <property type="component" value="Unassembled WGS sequence"/>
</dbReference>
<keyword evidence="4" id="KW-1185">Reference proteome</keyword>
<proteinExistence type="predicted"/>
<sequence>MLRLRADEQSSEHAAARLKLHQQIEIEELEHRLKDLADRHERERQQNRLAAYKAIIAAGNVEQFALQLARNPDDVRAVMVLAREERNEERRQLTDFLTNLLSSGAIDRWDIEDQVREALSWLAESTRNAVQTGEYDARWKASAGNGSTRGPVSAN</sequence>
<name>A0ABT1A905_9PSEU</name>
<evidence type="ECO:0000256" key="2">
    <source>
        <dbReference type="SAM" id="MobiDB-lite"/>
    </source>
</evidence>
<reference evidence="3" key="1">
    <citation type="submission" date="2021-04" db="EMBL/GenBank/DDBJ databases">
        <title>Pseudonocardia sp. nov., isolated from sandy soil of mangrove forest.</title>
        <authorList>
            <person name="Zan Z."/>
            <person name="Huang R."/>
            <person name="Liu W."/>
        </authorList>
    </citation>
    <scope>NUCLEOTIDE SEQUENCE</scope>
    <source>
        <strain evidence="3">S2-4</strain>
    </source>
</reference>
<evidence type="ECO:0000313" key="3">
    <source>
        <dbReference type="EMBL" id="MCO1659309.1"/>
    </source>
</evidence>
<dbReference type="EMBL" id="JAGSOV010000064">
    <property type="protein sequence ID" value="MCO1659309.1"/>
    <property type="molecule type" value="Genomic_DNA"/>
</dbReference>
<organism evidence="3 4">
    <name type="scientific">Pseudonocardia humida</name>
    <dbReference type="NCBI Taxonomy" id="2800819"/>
    <lineage>
        <taxon>Bacteria</taxon>
        <taxon>Bacillati</taxon>
        <taxon>Actinomycetota</taxon>
        <taxon>Actinomycetes</taxon>
        <taxon>Pseudonocardiales</taxon>
        <taxon>Pseudonocardiaceae</taxon>
        <taxon>Pseudonocardia</taxon>
    </lineage>
</organism>
<feature type="compositionally biased region" description="Polar residues" evidence="2">
    <location>
        <begin position="144"/>
        <end position="155"/>
    </location>
</feature>
<protein>
    <submittedName>
        <fullName evidence="3">Uncharacterized protein</fullName>
    </submittedName>
</protein>
<comment type="caution">
    <text evidence="3">The sequence shown here is derived from an EMBL/GenBank/DDBJ whole genome shotgun (WGS) entry which is preliminary data.</text>
</comment>
<keyword evidence="1" id="KW-0175">Coiled coil</keyword>
<feature type="region of interest" description="Disordered" evidence="2">
    <location>
        <begin position="129"/>
        <end position="155"/>
    </location>
</feature>
<feature type="coiled-coil region" evidence="1">
    <location>
        <begin position="19"/>
        <end position="46"/>
    </location>
</feature>
<accession>A0ABT1A905</accession>
<gene>
    <name evidence="3" type="ORF">KDL28_29975</name>
</gene>
<evidence type="ECO:0000256" key="1">
    <source>
        <dbReference type="SAM" id="Coils"/>
    </source>
</evidence>
<dbReference type="RefSeq" id="WP_252444129.1">
    <property type="nucleotide sequence ID" value="NZ_JAGSOV010000064.1"/>
</dbReference>